<keyword evidence="4" id="KW-1185">Reference proteome</keyword>
<feature type="chain" id="PRO_5004814277" description="Tail specific protease domain-containing protein" evidence="1">
    <location>
        <begin position="21"/>
        <end position="477"/>
    </location>
</feature>
<accession>W2CVS3</accession>
<dbReference type="InterPro" id="IPR029045">
    <property type="entry name" value="ClpP/crotonase-like_dom_sf"/>
</dbReference>
<keyword evidence="1" id="KW-0732">Signal</keyword>
<dbReference type="SUPFAM" id="SSF52096">
    <property type="entry name" value="ClpP/crotonase"/>
    <property type="match status" value="1"/>
</dbReference>
<reference evidence="3 4" key="1">
    <citation type="submission" date="2013-11" db="EMBL/GenBank/DDBJ databases">
        <title>Single cell genomics of uncultured Tannerella BU063 (oral taxon 286).</title>
        <authorList>
            <person name="Beall C.J."/>
            <person name="Campbell A.G."/>
            <person name="Griffen A.L."/>
            <person name="Podar M."/>
            <person name="Leys E.J."/>
        </authorList>
    </citation>
    <scope>NUCLEOTIDE SEQUENCE [LARGE SCALE GENOMIC DNA]</scope>
    <source>
        <strain evidence="3">Cell 6/7/9</strain>
    </source>
</reference>
<dbReference type="PANTHER" id="PTHR32060">
    <property type="entry name" value="TAIL-SPECIFIC PROTEASE"/>
    <property type="match status" value="1"/>
</dbReference>
<dbReference type="GO" id="GO:0008236">
    <property type="term" value="F:serine-type peptidase activity"/>
    <property type="evidence" value="ECO:0007669"/>
    <property type="project" value="InterPro"/>
</dbReference>
<dbReference type="PATRIC" id="fig|1411021.3.peg.318"/>
<dbReference type="Pfam" id="PF03572">
    <property type="entry name" value="Peptidase_S41"/>
    <property type="match status" value="1"/>
</dbReference>
<dbReference type="Proteomes" id="UP000018874">
    <property type="component" value="Unassembled WGS sequence"/>
</dbReference>
<feature type="signal peptide" evidence="1">
    <location>
        <begin position="1"/>
        <end position="20"/>
    </location>
</feature>
<dbReference type="GO" id="GO:0030288">
    <property type="term" value="C:outer membrane-bounded periplasmic space"/>
    <property type="evidence" value="ECO:0007669"/>
    <property type="project" value="TreeGrafter"/>
</dbReference>
<dbReference type="EMBL" id="AYYD01000676">
    <property type="protein sequence ID" value="ETK10606.1"/>
    <property type="molecule type" value="Genomic_DNA"/>
</dbReference>
<feature type="domain" description="Tail specific protease" evidence="2">
    <location>
        <begin position="245"/>
        <end position="456"/>
    </location>
</feature>
<dbReference type="Gene3D" id="3.90.226.10">
    <property type="entry name" value="2-enoyl-CoA Hydratase, Chain A, domain 1"/>
    <property type="match status" value="1"/>
</dbReference>
<dbReference type="GO" id="GO:0007165">
    <property type="term" value="P:signal transduction"/>
    <property type="evidence" value="ECO:0007669"/>
    <property type="project" value="TreeGrafter"/>
</dbReference>
<dbReference type="PANTHER" id="PTHR32060:SF30">
    <property type="entry name" value="CARBOXY-TERMINAL PROCESSING PROTEASE CTPA"/>
    <property type="match status" value="1"/>
</dbReference>
<evidence type="ECO:0000259" key="2">
    <source>
        <dbReference type="Pfam" id="PF03572"/>
    </source>
</evidence>
<sequence>MKYSSIILITICLVSNSSYGQTCNCEQNFSWVKKTFEENDAGYQDIIALKGKQAYTTHTDSFIQKIKGAKTTTACASLMNEWIHFFRKGHIGVFPADDQDDNDTNAHWEKTNINLQDFKNHLYAEKTPGYEGIWDLNNDTIGIIKEKNQYTGFIIKSGNISWKQNEVKLKFTKSTDGDRLLFYTGNRSTEEYKNVELIGNNYLQAGGYVLKRVFPEFKKDDKGIEAYYKRMTAKQPYAELLNDKTVYFRIPSFNPKYKKSIDSVILKCKSKILTTETLIIDLLDNGGGVDESYQELLPILYTNPLRNIAVARRSSKLNNQALLDGYNNPEYGFSAEDKKWAKQAYDKLESQLGKFVNLGDSTIYIEKRDSVYPYPKNVGILINEHNGSTAEQFLLDAKQSKKVKLFGRMTFGALDMSNLNFAKSPSNCIVLVYAMSRSFRIPEMPVDDIGIQPDYYLDKTIPLFKWVEYVNEILNTK</sequence>
<dbReference type="AlphaFoldDB" id="W2CVS3"/>
<proteinExistence type="predicted"/>
<dbReference type="GO" id="GO:0004175">
    <property type="term" value="F:endopeptidase activity"/>
    <property type="evidence" value="ECO:0007669"/>
    <property type="project" value="TreeGrafter"/>
</dbReference>
<gene>
    <name evidence="3" type="ORF">T231_04000</name>
</gene>
<name>W2CVS3_9BACT</name>
<evidence type="ECO:0000313" key="4">
    <source>
        <dbReference type="Proteomes" id="UP000018874"/>
    </source>
</evidence>
<dbReference type="InterPro" id="IPR005151">
    <property type="entry name" value="Tail-specific_protease"/>
</dbReference>
<dbReference type="GO" id="GO:0006508">
    <property type="term" value="P:proteolysis"/>
    <property type="evidence" value="ECO:0007669"/>
    <property type="project" value="InterPro"/>
</dbReference>
<comment type="caution">
    <text evidence="3">The sequence shown here is derived from an EMBL/GenBank/DDBJ whole genome shotgun (WGS) entry which is preliminary data.</text>
</comment>
<organism evidence="3 4">
    <name type="scientific">Tannerella sp. oral taxon BU063 isolate Cell 6/7/9</name>
    <dbReference type="NCBI Taxonomy" id="1411021"/>
    <lineage>
        <taxon>Bacteria</taxon>
        <taxon>Pseudomonadati</taxon>
        <taxon>Bacteroidota</taxon>
        <taxon>Bacteroidia</taxon>
        <taxon>Bacteroidales</taxon>
        <taxon>Tannerellaceae</taxon>
        <taxon>Tannerella</taxon>
    </lineage>
</organism>
<evidence type="ECO:0000256" key="1">
    <source>
        <dbReference type="SAM" id="SignalP"/>
    </source>
</evidence>
<protein>
    <recommendedName>
        <fullName evidence="2">Tail specific protease domain-containing protein</fullName>
    </recommendedName>
</protein>
<evidence type="ECO:0000313" key="3">
    <source>
        <dbReference type="EMBL" id="ETK10606.1"/>
    </source>
</evidence>